<evidence type="ECO:0000313" key="1">
    <source>
        <dbReference type="EMBL" id="KPU45144.1"/>
    </source>
</evidence>
<dbReference type="PIRSF" id="PIRSF033563">
    <property type="entry name" value="UCP033563"/>
    <property type="match status" value="1"/>
</dbReference>
<dbReference type="PANTHER" id="PTHR36454">
    <property type="entry name" value="LMO2823 PROTEIN"/>
    <property type="match status" value="1"/>
</dbReference>
<dbReference type="Proteomes" id="UP000050326">
    <property type="component" value="Unassembled WGS sequence"/>
</dbReference>
<accession>A0A0N8NTL2</accession>
<dbReference type="PATRIC" id="fig|36849.3.peg.1353"/>
<dbReference type="InterPro" id="IPR008323">
    <property type="entry name" value="UCP033563"/>
</dbReference>
<protein>
    <recommendedName>
        <fullName evidence="3">DUF1015 domain-containing protein</fullName>
    </recommendedName>
</protein>
<evidence type="ECO:0000313" key="2">
    <source>
        <dbReference type="Proteomes" id="UP000050326"/>
    </source>
</evidence>
<gene>
    <name evidence="1" type="ORF">OXPF_12710</name>
</gene>
<dbReference type="EMBL" id="LKET01000027">
    <property type="protein sequence ID" value="KPU45144.1"/>
    <property type="molecule type" value="Genomic_DNA"/>
</dbReference>
<dbReference type="OrthoDB" id="9781616at2"/>
<keyword evidence="2" id="KW-1185">Reference proteome</keyword>
<reference evidence="1 2" key="1">
    <citation type="submission" date="2015-09" db="EMBL/GenBank/DDBJ databases">
        <title>Genome sequence of Oxobacter pfennigii DSM 3222.</title>
        <authorList>
            <person name="Poehlein A."/>
            <person name="Bengelsdorf F.R."/>
            <person name="Schiel-Bengelsdorf B."/>
            <person name="Duerre P."/>
            <person name="Daniel R."/>
        </authorList>
    </citation>
    <scope>NUCLEOTIDE SEQUENCE [LARGE SCALE GENOMIC DNA]</scope>
    <source>
        <strain evidence="1 2">DSM 3222</strain>
    </source>
</reference>
<dbReference type="Pfam" id="PF06245">
    <property type="entry name" value="DUF1015"/>
    <property type="match status" value="1"/>
</dbReference>
<dbReference type="STRING" id="36849.OXPF_12710"/>
<dbReference type="AlphaFoldDB" id="A0A0N8NTL2"/>
<dbReference type="PANTHER" id="PTHR36454:SF1">
    <property type="entry name" value="DUF1015 DOMAIN-CONTAINING PROTEIN"/>
    <property type="match status" value="1"/>
</dbReference>
<organism evidence="1 2">
    <name type="scientific">Oxobacter pfennigii</name>
    <dbReference type="NCBI Taxonomy" id="36849"/>
    <lineage>
        <taxon>Bacteria</taxon>
        <taxon>Bacillati</taxon>
        <taxon>Bacillota</taxon>
        <taxon>Clostridia</taxon>
        <taxon>Eubacteriales</taxon>
        <taxon>Clostridiaceae</taxon>
        <taxon>Oxobacter</taxon>
    </lineage>
</organism>
<proteinExistence type="predicted"/>
<comment type="caution">
    <text evidence="1">The sequence shown here is derived from an EMBL/GenBank/DDBJ whole genome shotgun (WGS) entry which is preliminary data.</text>
</comment>
<dbReference type="RefSeq" id="WP_054874362.1">
    <property type="nucleotide sequence ID" value="NZ_LKET01000027.1"/>
</dbReference>
<name>A0A0N8NTL2_9CLOT</name>
<evidence type="ECO:0008006" key="3">
    <source>
        <dbReference type="Google" id="ProtNLM"/>
    </source>
</evidence>
<sequence>MAIIKSFKAIRPETRLAEKVAALPYDVMDSNEARKMVTGNEFSFLHVDKAEIDLEPSVDIYDKSVYEKARDNLYSMIDKGILNKDQRDNLYIYRLVMDGRAQTGLVACTSIDDYMKDVIKKHEHTRADKEKDRINHVDYCNANTGPIFMLYRAKARVNSIIDSWTSNNKAAYDFVAEDNVSHTIWAIDNDDIIKELADIFKGIDYLYIADGHHRAASAVKVGLMRRDENPDYDGSEEFNYFLSVLFPDEQLYIMDYNRVVKDLNGLTDKEFLIEISEGFYVDEYKGSGQYKPACKHTFGMYLSKRWYILTAKEKTFDENHPVDSLDVSILQNNLLNPILGIEDPRTDKRIDFVGGIRGLKELERRVEGGYGVAFSMYPTTISDLMAIADAGMVMPPKSTWFEPKLRSGLFIHELK</sequence>